<name>A0A4U1CAU7_9SPHI</name>
<organism evidence="1 2">
    <name type="scientific">Pedobacter cryotolerans</name>
    <dbReference type="NCBI Taxonomy" id="2571270"/>
    <lineage>
        <taxon>Bacteria</taxon>
        <taxon>Pseudomonadati</taxon>
        <taxon>Bacteroidota</taxon>
        <taxon>Sphingobacteriia</taxon>
        <taxon>Sphingobacteriales</taxon>
        <taxon>Sphingobacteriaceae</taxon>
        <taxon>Pedobacter</taxon>
    </lineage>
</organism>
<reference evidence="1 2" key="1">
    <citation type="submission" date="2019-04" db="EMBL/GenBank/DDBJ databases">
        <title>Pedobacter sp. AR-2-6 sp. nov., isolated from Arctic soil.</title>
        <authorList>
            <person name="Dahal R.H."/>
            <person name="Kim D.-U."/>
        </authorList>
    </citation>
    <scope>NUCLEOTIDE SEQUENCE [LARGE SCALE GENOMIC DNA]</scope>
    <source>
        <strain evidence="1 2">AR-2-6</strain>
    </source>
</reference>
<dbReference type="Proteomes" id="UP000310477">
    <property type="component" value="Unassembled WGS sequence"/>
</dbReference>
<gene>
    <name evidence="1" type="ORF">FA045_00885</name>
</gene>
<keyword evidence="2" id="KW-1185">Reference proteome</keyword>
<sequence length="86" mass="10042">MQQPFDLEIGPINYAIFPEGNDTYVVFKDGSEYAHIQKDTAEQWLKLDSVTDLPKFDFDEEINQIGKLITEYLENPPIDEDEEEEE</sequence>
<protein>
    <submittedName>
        <fullName evidence="1">Uncharacterized protein</fullName>
    </submittedName>
</protein>
<dbReference type="AlphaFoldDB" id="A0A4U1CAU7"/>
<dbReference type="EMBL" id="SWBO01000001">
    <property type="protein sequence ID" value="TKC03156.1"/>
    <property type="molecule type" value="Genomic_DNA"/>
</dbReference>
<dbReference type="RefSeq" id="WP_136873488.1">
    <property type="nucleotide sequence ID" value="NZ_SWBO01000001.1"/>
</dbReference>
<evidence type="ECO:0000313" key="2">
    <source>
        <dbReference type="Proteomes" id="UP000310477"/>
    </source>
</evidence>
<proteinExistence type="predicted"/>
<dbReference type="OrthoDB" id="710963at2"/>
<evidence type="ECO:0000313" key="1">
    <source>
        <dbReference type="EMBL" id="TKC03156.1"/>
    </source>
</evidence>
<accession>A0A4U1CAU7</accession>
<comment type="caution">
    <text evidence="1">The sequence shown here is derived from an EMBL/GenBank/DDBJ whole genome shotgun (WGS) entry which is preliminary data.</text>
</comment>